<dbReference type="Gene3D" id="3.40.50.1820">
    <property type="entry name" value="alpha/beta hydrolase"/>
    <property type="match status" value="1"/>
</dbReference>
<dbReference type="Proteomes" id="UP000076066">
    <property type="component" value="Chromosome"/>
</dbReference>
<keyword evidence="2" id="KW-1185">Reference proteome</keyword>
<dbReference type="STRING" id="1549855.AY555_02735"/>
<dbReference type="OrthoDB" id="7365670at2"/>
<dbReference type="Gene3D" id="2.60.200.60">
    <property type="match status" value="1"/>
</dbReference>
<sequence length="304" mass="32227">MSGIAVNGRDVAGGVCRGAETGWYRVEDRAVALQGDPVERHGESPHNSPVLAEGKAWYTVDGIPVAFAGCKATCGHVVSGRDWYSALEGPEADRAIIKAAPRRGTYFFGGAGLNGAYIGDMVSAFREAGLDPVSAGNGNRWSVDAGEGSLFGMLGDAFGGVPLLRDGEDTGRPLGLDDYGTRGTQFNLVGYSYGSLVAAQVAVKYARAGGVVDHLVLIGSPVSRPFLDQLRATEGIARILVRDLSYMGDPIRAGMTLGDLVAAGPVLVVQFYEQKGHFRYSPMTAEAARKRRKLAAWLYEVGLR</sequence>
<accession>A0A143DC85</accession>
<proteinExistence type="predicted"/>
<dbReference type="InterPro" id="IPR029058">
    <property type="entry name" value="AB_hydrolase_fold"/>
</dbReference>
<organism evidence="1 2">
    <name type="scientific">Haematospirillum jordaniae</name>
    <dbReference type="NCBI Taxonomy" id="1549855"/>
    <lineage>
        <taxon>Bacteria</taxon>
        <taxon>Pseudomonadati</taxon>
        <taxon>Pseudomonadota</taxon>
        <taxon>Alphaproteobacteria</taxon>
        <taxon>Rhodospirillales</taxon>
        <taxon>Novispirillaceae</taxon>
        <taxon>Haematospirillum</taxon>
    </lineage>
</organism>
<dbReference type="KEGG" id="hjo:AY555_02735"/>
<dbReference type="AlphaFoldDB" id="A0A143DC85"/>
<reference evidence="1 2" key="1">
    <citation type="submission" date="2016-02" db="EMBL/GenBank/DDBJ databases">
        <title>Complete Genome of H5569, the type strain of the newly described species Haematospirillium jordaniae.</title>
        <authorList>
            <person name="Nicholson A.C."/>
            <person name="Humrighouse B.W."/>
            <person name="Loparov V."/>
            <person name="McQuiston J.R."/>
        </authorList>
    </citation>
    <scope>NUCLEOTIDE SEQUENCE [LARGE SCALE GENOMIC DNA]</scope>
    <source>
        <strain evidence="1 2">H5569</strain>
    </source>
</reference>
<protein>
    <submittedName>
        <fullName evidence="1">Uncharacterized protein</fullName>
    </submittedName>
</protein>
<evidence type="ECO:0000313" key="1">
    <source>
        <dbReference type="EMBL" id="AMW34276.1"/>
    </source>
</evidence>
<dbReference type="SUPFAM" id="SSF53474">
    <property type="entry name" value="alpha/beta-Hydrolases"/>
    <property type="match status" value="1"/>
</dbReference>
<evidence type="ECO:0000313" key="2">
    <source>
        <dbReference type="Proteomes" id="UP000076066"/>
    </source>
</evidence>
<dbReference type="RefSeq" id="WP_066133128.1">
    <property type="nucleotide sequence ID" value="NZ_CP014525.1"/>
</dbReference>
<gene>
    <name evidence="1" type="ORF">AY555_02735</name>
</gene>
<dbReference type="GeneID" id="53316067"/>
<name>A0A143DC85_9PROT</name>
<dbReference type="EMBL" id="CP014525">
    <property type="protein sequence ID" value="AMW34276.1"/>
    <property type="molecule type" value="Genomic_DNA"/>
</dbReference>